<feature type="transmembrane region" description="Helical" evidence="1">
    <location>
        <begin position="128"/>
        <end position="150"/>
    </location>
</feature>
<dbReference type="OrthoDB" id="5191116at2"/>
<organism evidence="2 3">
    <name type="scientific">Rhodococcus spelaei</name>
    <dbReference type="NCBI Taxonomy" id="2546320"/>
    <lineage>
        <taxon>Bacteria</taxon>
        <taxon>Bacillati</taxon>
        <taxon>Actinomycetota</taxon>
        <taxon>Actinomycetes</taxon>
        <taxon>Mycobacteriales</taxon>
        <taxon>Nocardiaceae</taxon>
        <taxon>Rhodococcus</taxon>
    </lineage>
</organism>
<keyword evidence="1" id="KW-1133">Transmembrane helix</keyword>
<evidence type="ECO:0000256" key="1">
    <source>
        <dbReference type="SAM" id="Phobius"/>
    </source>
</evidence>
<reference evidence="2 3" key="1">
    <citation type="submission" date="2019-06" db="EMBL/GenBank/DDBJ databases">
        <title>Rhodococcus spaelei sp. nov., isolated from a cave.</title>
        <authorList>
            <person name="Lee S.D."/>
        </authorList>
    </citation>
    <scope>NUCLEOTIDE SEQUENCE [LARGE SCALE GENOMIC DNA]</scope>
    <source>
        <strain evidence="2 3">C9-5</strain>
    </source>
</reference>
<feature type="transmembrane region" description="Helical" evidence="1">
    <location>
        <begin position="72"/>
        <end position="91"/>
    </location>
</feature>
<accession>A0A541BN78</accession>
<dbReference type="Pfam" id="PF06197">
    <property type="entry name" value="DUF998"/>
    <property type="match status" value="1"/>
</dbReference>
<gene>
    <name evidence="2" type="ORF">FK531_08100</name>
</gene>
<keyword evidence="3" id="KW-1185">Reference proteome</keyword>
<feature type="transmembrane region" description="Helical" evidence="1">
    <location>
        <begin position="159"/>
        <end position="179"/>
    </location>
</feature>
<dbReference type="InterPro" id="IPR009339">
    <property type="entry name" value="DUF998"/>
</dbReference>
<feature type="transmembrane region" description="Helical" evidence="1">
    <location>
        <begin position="21"/>
        <end position="42"/>
    </location>
</feature>
<keyword evidence="1" id="KW-0472">Membrane</keyword>
<feature type="transmembrane region" description="Helical" evidence="1">
    <location>
        <begin position="103"/>
        <end position="122"/>
    </location>
</feature>
<feature type="transmembrane region" description="Helical" evidence="1">
    <location>
        <begin position="191"/>
        <end position="211"/>
    </location>
</feature>
<protein>
    <submittedName>
        <fullName evidence="2">DUF998 domain-containing protein</fullName>
    </submittedName>
</protein>
<name>A0A541BN78_9NOCA</name>
<sequence>MPTEQPVGSSPIKHNLRLGTAGAAWSLSVLYLLAEFVTAGAWKTPYSFARDSISSLGVTTCSPDACSPMHAVMNATFMVLGAVTVLGAALLHRYIPDGRGKKWILGLAAVVALSTAATGMVPANDGTFVHWTAVLPGFVARHAVLVLLAVQFWRERRWIAIWSGLCATTGIVGAVLLLGRTLTFGLGERLTLYPLPLWMAGTGVAALLALMRRTVLRKADLAVDGAATV</sequence>
<keyword evidence="1" id="KW-0812">Transmembrane</keyword>
<evidence type="ECO:0000313" key="2">
    <source>
        <dbReference type="EMBL" id="TQF73708.1"/>
    </source>
</evidence>
<dbReference type="AlphaFoldDB" id="A0A541BN78"/>
<proteinExistence type="predicted"/>
<dbReference type="Proteomes" id="UP000316256">
    <property type="component" value="Unassembled WGS sequence"/>
</dbReference>
<comment type="caution">
    <text evidence="2">The sequence shown here is derived from an EMBL/GenBank/DDBJ whole genome shotgun (WGS) entry which is preliminary data.</text>
</comment>
<evidence type="ECO:0000313" key="3">
    <source>
        <dbReference type="Proteomes" id="UP000316256"/>
    </source>
</evidence>
<dbReference type="EMBL" id="VIGH01000003">
    <property type="protein sequence ID" value="TQF73708.1"/>
    <property type="molecule type" value="Genomic_DNA"/>
</dbReference>